<feature type="non-terminal residue" evidence="2">
    <location>
        <position position="1"/>
    </location>
</feature>
<evidence type="ECO:0000256" key="1">
    <source>
        <dbReference type="SAM" id="MobiDB-lite"/>
    </source>
</evidence>
<dbReference type="AlphaFoldDB" id="A0A699YXH1"/>
<dbReference type="EMBL" id="BLLF01000413">
    <property type="protein sequence ID" value="GFH11544.1"/>
    <property type="molecule type" value="Genomic_DNA"/>
</dbReference>
<evidence type="ECO:0000313" key="3">
    <source>
        <dbReference type="Proteomes" id="UP000485058"/>
    </source>
</evidence>
<comment type="caution">
    <text evidence="2">The sequence shown here is derived from an EMBL/GenBank/DDBJ whole genome shotgun (WGS) entry which is preliminary data.</text>
</comment>
<protein>
    <submittedName>
        <fullName evidence="2">Uncharacterized protein</fullName>
    </submittedName>
</protein>
<proteinExistence type="predicted"/>
<feature type="compositionally biased region" description="Gly residues" evidence="1">
    <location>
        <begin position="140"/>
        <end position="154"/>
    </location>
</feature>
<keyword evidence="3" id="KW-1185">Reference proteome</keyword>
<reference evidence="2 3" key="1">
    <citation type="submission" date="2020-02" db="EMBL/GenBank/DDBJ databases">
        <title>Draft genome sequence of Haematococcus lacustris strain NIES-144.</title>
        <authorList>
            <person name="Morimoto D."/>
            <person name="Nakagawa S."/>
            <person name="Yoshida T."/>
            <person name="Sawayama S."/>
        </authorList>
    </citation>
    <scope>NUCLEOTIDE SEQUENCE [LARGE SCALE GENOMIC DNA]</scope>
    <source>
        <strain evidence="2 3">NIES-144</strain>
    </source>
</reference>
<name>A0A699YXH1_HAELA</name>
<sequence length="212" mass="23411">MSSDGLDRYFSIVALFIIFRETIEASLIVSVLLQFLSRSFPQLRKQGKERPNLICTPTSTMEPVPPEILVGRWLRRCAQHLVRCHLHQRLLRHKRECVHGHQQKHLCGIHLLVCWHPHHHPGLRNAAVQGVGGEDPTQAGGKGQAGAGAVGGQGAAAFDSHASSQSPCDRVHHALHPAHCLCRLSLLGLHLDCCRHLLGSFHRRLCQGVGHS</sequence>
<accession>A0A699YXH1</accession>
<gene>
    <name evidence="2" type="ORF">HaLaN_07057</name>
</gene>
<dbReference type="Proteomes" id="UP000485058">
    <property type="component" value="Unassembled WGS sequence"/>
</dbReference>
<feature type="region of interest" description="Disordered" evidence="1">
    <location>
        <begin position="131"/>
        <end position="158"/>
    </location>
</feature>
<evidence type="ECO:0000313" key="2">
    <source>
        <dbReference type="EMBL" id="GFH11544.1"/>
    </source>
</evidence>
<organism evidence="2 3">
    <name type="scientific">Haematococcus lacustris</name>
    <name type="common">Green alga</name>
    <name type="synonym">Haematococcus pluvialis</name>
    <dbReference type="NCBI Taxonomy" id="44745"/>
    <lineage>
        <taxon>Eukaryota</taxon>
        <taxon>Viridiplantae</taxon>
        <taxon>Chlorophyta</taxon>
        <taxon>core chlorophytes</taxon>
        <taxon>Chlorophyceae</taxon>
        <taxon>CS clade</taxon>
        <taxon>Chlamydomonadales</taxon>
        <taxon>Haematococcaceae</taxon>
        <taxon>Haematococcus</taxon>
    </lineage>
</organism>